<accession>A0A285L805</accession>
<proteinExistence type="predicted"/>
<feature type="region of interest" description="Disordered" evidence="1">
    <location>
        <begin position="328"/>
        <end position="363"/>
    </location>
</feature>
<name>A0A285L805_9NOCA</name>
<protein>
    <submittedName>
        <fullName evidence="2">Uncharacterized protein</fullName>
    </submittedName>
</protein>
<evidence type="ECO:0000256" key="1">
    <source>
        <dbReference type="SAM" id="MobiDB-lite"/>
    </source>
</evidence>
<feature type="compositionally biased region" description="Low complexity" evidence="1">
    <location>
        <begin position="115"/>
        <end position="137"/>
    </location>
</feature>
<feature type="region of interest" description="Disordered" evidence="1">
    <location>
        <begin position="1"/>
        <end position="22"/>
    </location>
</feature>
<gene>
    <name evidence="2" type="ORF">SAMN04244553_1875</name>
</gene>
<organism evidence="2 3">
    <name type="scientific">Nocardia amikacinitolerans</name>
    <dbReference type="NCBI Taxonomy" id="756689"/>
    <lineage>
        <taxon>Bacteria</taxon>
        <taxon>Bacillati</taxon>
        <taxon>Actinomycetota</taxon>
        <taxon>Actinomycetes</taxon>
        <taxon>Mycobacteriales</taxon>
        <taxon>Nocardiaceae</taxon>
        <taxon>Nocardia</taxon>
    </lineage>
</organism>
<feature type="region of interest" description="Disordered" evidence="1">
    <location>
        <begin position="57"/>
        <end position="146"/>
    </location>
</feature>
<dbReference type="AlphaFoldDB" id="A0A285L805"/>
<feature type="compositionally biased region" description="Pro residues" evidence="1">
    <location>
        <begin position="343"/>
        <end position="353"/>
    </location>
</feature>
<dbReference type="STRING" id="1379680.GCA_001612615_01178"/>
<keyword evidence="3" id="KW-1185">Reference proteome</keyword>
<evidence type="ECO:0000313" key="2">
    <source>
        <dbReference type="EMBL" id="SNY80197.1"/>
    </source>
</evidence>
<dbReference type="EMBL" id="OBEG01000001">
    <property type="protein sequence ID" value="SNY80197.1"/>
    <property type="molecule type" value="Genomic_DNA"/>
</dbReference>
<sequence>MFRTGKPRRAGVRKADRSGRKRCPRVGLAVALPVAAIWLTCPPLAAASPAPPLPPPGIITGSAAGGPSTGIESPPTAAPLALGPKPAHVPRDSGSAGGDAAEPDQPLVPLSLGAGDTSTGGTPIGSGSAAAGAAGSTPRTNSGSALTDLTAIDTGSAYAAIPVALTPEGSPMGESPPVTGAPGYEPVPVADTDSALEPATTTPAETLGLDVGSVRTACTGSAAAGSAALALGSAAPALGSGLIGSGSSGSALSSGLMGPGLLGSGSALGSGTGSGLVGPGSSGSALGSAAGSALGGSALLTCLLLLPTTPPTPGIPLRLEPPLPIPIPQAAPEPVPAQALTPEPVPPPLPARPPEAADPQPVEPTADQLAWNLLELMTVLVITVLAAVRTRVVATRAPRLP</sequence>
<feature type="compositionally biased region" description="Basic residues" evidence="1">
    <location>
        <begin position="1"/>
        <end position="12"/>
    </location>
</feature>
<dbReference type="Proteomes" id="UP000219565">
    <property type="component" value="Unassembled WGS sequence"/>
</dbReference>
<evidence type="ECO:0000313" key="3">
    <source>
        <dbReference type="Proteomes" id="UP000219565"/>
    </source>
</evidence>
<reference evidence="2 3" key="1">
    <citation type="submission" date="2017-09" db="EMBL/GenBank/DDBJ databases">
        <authorList>
            <person name="Ehlers B."/>
            <person name="Leendertz F.H."/>
        </authorList>
    </citation>
    <scope>NUCLEOTIDE SEQUENCE [LARGE SCALE GENOMIC DNA]</scope>
    <source>
        <strain evidence="2 3">DSM 45537</strain>
    </source>
</reference>
<feature type="region of interest" description="Disordered" evidence="1">
    <location>
        <begin position="167"/>
        <end position="195"/>
    </location>
</feature>